<dbReference type="OrthoDB" id="3821113at2759"/>
<organism evidence="2 3">
    <name type="scientific">Mucor plumbeus</name>
    <dbReference type="NCBI Taxonomy" id="97098"/>
    <lineage>
        <taxon>Eukaryota</taxon>
        <taxon>Fungi</taxon>
        <taxon>Fungi incertae sedis</taxon>
        <taxon>Mucoromycota</taxon>
        <taxon>Mucoromycotina</taxon>
        <taxon>Mucoromycetes</taxon>
        <taxon>Mucorales</taxon>
        <taxon>Mucorineae</taxon>
        <taxon>Mucoraceae</taxon>
        <taxon>Mucor</taxon>
    </lineage>
</organism>
<name>A0A8H7ULL3_9FUNG</name>
<evidence type="ECO:0000313" key="2">
    <source>
        <dbReference type="EMBL" id="KAG2190551.1"/>
    </source>
</evidence>
<proteinExistence type="inferred from homology"/>
<gene>
    <name evidence="2" type="ORF">INT46_007738</name>
</gene>
<dbReference type="InterPro" id="IPR028934">
    <property type="entry name" value="Vps26-related"/>
</dbReference>
<dbReference type="GO" id="GO:0006886">
    <property type="term" value="P:intracellular protein transport"/>
    <property type="evidence" value="ECO:0007669"/>
    <property type="project" value="InterPro"/>
</dbReference>
<protein>
    <submittedName>
        <fullName evidence="2">Uncharacterized protein</fullName>
    </submittedName>
</protein>
<dbReference type="Proteomes" id="UP000650833">
    <property type="component" value="Unassembled WGS sequence"/>
</dbReference>
<evidence type="ECO:0000256" key="1">
    <source>
        <dbReference type="ARBA" id="ARBA00009100"/>
    </source>
</evidence>
<evidence type="ECO:0000313" key="3">
    <source>
        <dbReference type="Proteomes" id="UP000650833"/>
    </source>
</evidence>
<dbReference type="EMBL" id="JAEPRC010000945">
    <property type="protein sequence ID" value="KAG2190551.1"/>
    <property type="molecule type" value="Genomic_DNA"/>
</dbReference>
<dbReference type="PANTHER" id="PTHR12233">
    <property type="entry name" value="VACUOLAR PROTEIN SORTING 26 RELATED"/>
    <property type="match status" value="1"/>
</dbReference>
<dbReference type="InterPro" id="IPR014752">
    <property type="entry name" value="Arrestin-like_C"/>
</dbReference>
<dbReference type="Pfam" id="PF03643">
    <property type="entry name" value="Vps26"/>
    <property type="match status" value="1"/>
</dbReference>
<comment type="similarity">
    <text evidence="1">Belongs to the VPS26 family.</text>
</comment>
<dbReference type="Gene3D" id="2.60.40.640">
    <property type="match status" value="1"/>
</dbReference>
<sequence>MDGAPIKGETIPIRLFLGGYELGPTFQDINKKFSVKYYLNLVLVDEENRRYFKQHEIFMYRK</sequence>
<reference evidence="2" key="1">
    <citation type="submission" date="2020-12" db="EMBL/GenBank/DDBJ databases">
        <title>Metabolic potential, ecology and presence of endohyphal bacteria is reflected in genomic diversity of Mucoromycotina.</title>
        <authorList>
            <person name="Muszewska A."/>
            <person name="Okrasinska A."/>
            <person name="Steczkiewicz K."/>
            <person name="Drgas O."/>
            <person name="Orlowska M."/>
            <person name="Perlinska-Lenart U."/>
            <person name="Aleksandrzak-Piekarczyk T."/>
            <person name="Szatraj K."/>
            <person name="Zielenkiewicz U."/>
            <person name="Pilsyk S."/>
            <person name="Malc E."/>
            <person name="Mieczkowski P."/>
            <person name="Kruszewska J.S."/>
            <person name="Biernat P."/>
            <person name="Pawlowska J."/>
        </authorList>
    </citation>
    <scope>NUCLEOTIDE SEQUENCE</scope>
    <source>
        <strain evidence="2">CBS 226.32</strain>
    </source>
</reference>
<comment type="caution">
    <text evidence="2">The sequence shown here is derived from an EMBL/GenBank/DDBJ whole genome shotgun (WGS) entry which is preliminary data.</text>
</comment>
<accession>A0A8H7ULL3</accession>
<keyword evidence="3" id="KW-1185">Reference proteome</keyword>
<dbReference type="AlphaFoldDB" id="A0A8H7ULL3"/>